<keyword evidence="3 7" id="KW-0812">Transmembrane</keyword>
<keyword evidence="9" id="KW-0067">ATP-binding</keyword>
<keyword evidence="2" id="KW-1003">Cell membrane</keyword>
<accession>A0A645IKB3</accession>
<dbReference type="GO" id="GO:0022857">
    <property type="term" value="F:transmembrane transporter activity"/>
    <property type="evidence" value="ECO:0007669"/>
    <property type="project" value="TreeGrafter"/>
</dbReference>
<dbReference type="GO" id="GO:0016787">
    <property type="term" value="F:hydrolase activity"/>
    <property type="evidence" value="ECO:0007669"/>
    <property type="project" value="UniProtKB-KW"/>
</dbReference>
<evidence type="ECO:0000256" key="5">
    <source>
        <dbReference type="ARBA" id="ARBA00023136"/>
    </source>
</evidence>
<feature type="transmembrane region" description="Helical" evidence="7">
    <location>
        <begin position="118"/>
        <end position="140"/>
    </location>
</feature>
<feature type="transmembrane region" description="Helical" evidence="7">
    <location>
        <begin position="61"/>
        <end position="88"/>
    </location>
</feature>
<proteinExistence type="inferred from homology"/>
<name>A0A645IKB3_9ZZZZ</name>
<keyword evidence="5 7" id="KW-0472">Membrane</keyword>
<evidence type="ECO:0000256" key="3">
    <source>
        <dbReference type="ARBA" id="ARBA00022692"/>
    </source>
</evidence>
<evidence type="ECO:0000256" key="1">
    <source>
        <dbReference type="ARBA" id="ARBA00004651"/>
    </source>
</evidence>
<keyword evidence="9" id="KW-0547">Nucleotide-binding</keyword>
<dbReference type="Pfam" id="PF02687">
    <property type="entry name" value="FtsX"/>
    <property type="match status" value="1"/>
</dbReference>
<keyword evidence="4 7" id="KW-1133">Transmembrane helix</keyword>
<evidence type="ECO:0000256" key="7">
    <source>
        <dbReference type="SAM" id="Phobius"/>
    </source>
</evidence>
<organism evidence="9">
    <name type="scientific">bioreactor metagenome</name>
    <dbReference type="NCBI Taxonomy" id="1076179"/>
    <lineage>
        <taxon>unclassified sequences</taxon>
        <taxon>metagenomes</taxon>
        <taxon>ecological metagenomes</taxon>
    </lineage>
</organism>
<dbReference type="PANTHER" id="PTHR30572">
    <property type="entry name" value="MEMBRANE COMPONENT OF TRANSPORTER-RELATED"/>
    <property type="match status" value="1"/>
</dbReference>
<comment type="subcellular location">
    <subcellularLocation>
        <location evidence="1">Cell membrane</location>
        <topology evidence="1">Multi-pass membrane protein</topology>
    </subcellularLocation>
</comment>
<dbReference type="AlphaFoldDB" id="A0A645IKB3"/>
<evidence type="ECO:0000313" key="9">
    <source>
        <dbReference type="EMBL" id="MPN50909.1"/>
    </source>
</evidence>
<comment type="similarity">
    <text evidence="6">Belongs to the ABC-4 integral membrane protein family.</text>
</comment>
<dbReference type="GO" id="GO:0005524">
    <property type="term" value="F:ATP binding"/>
    <property type="evidence" value="ECO:0007669"/>
    <property type="project" value="UniProtKB-KW"/>
</dbReference>
<evidence type="ECO:0000256" key="6">
    <source>
        <dbReference type="ARBA" id="ARBA00038076"/>
    </source>
</evidence>
<dbReference type="EC" id="3.6.3.-" evidence="9"/>
<evidence type="ECO:0000259" key="8">
    <source>
        <dbReference type="Pfam" id="PF02687"/>
    </source>
</evidence>
<feature type="transmembrane region" description="Helical" evidence="7">
    <location>
        <begin position="15"/>
        <end position="41"/>
    </location>
</feature>
<evidence type="ECO:0000256" key="4">
    <source>
        <dbReference type="ARBA" id="ARBA00022989"/>
    </source>
</evidence>
<dbReference type="EMBL" id="VSSQ01115498">
    <property type="protein sequence ID" value="MPN50909.1"/>
    <property type="molecule type" value="Genomic_DNA"/>
</dbReference>
<sequence>MELAPDAGMMSEYMYIYYVIIMGFILFALAFGIINTMLMAILERGKETGMLMAIGMNKSKVFKMIMLETVFLTMVGAVVGMAVGWILITITGKTGIDFSSVEEGFEALGWSSVVYPNIPAGFFFGVTLMVVLTGITASLLPARKALRMNPVEALRTDN</sequence>
<reference evidence="9" key="1">
    <citation type="submission" date="2019-08" db="EMBL/GenBank/DDBJ databases">
        <authorList>
            <person name="Kucharzyk K."/>
            <person name="Murdoch R.W."/>
            <person name="Higgins S."/>
            <person name="Loffler F."/>
        </authorList>
    </citation>
    <scope>NUCLEOTIDE SEQUENCE</scope>
</reference>
<protein>
    <submittedName>
        <fullName evidence="9">Macrolide export ATP-binding/permease protein MacB</fullName>
        <ecNumber evidence="9">3.6.3.-</ecNumber>
    </submittedName>
</protein>
<feature type="domain" description="ABC3 transporter permease C-terminal" evidence="8">
    <location>
        <begin position="20"/>
        <end position="150"/>
    </location>
</feature>
<evidence type="ECO:0000256" key="2">
    <source>
        <dbReference type="ARBA" id="ARBA00022475"/>
    </source>
</evidence>
<comment type="caution">
    <text evidence="9">The sequence shown here is derived from an EMBL/GenBank/DDBJ whole genome shotgun (WGS) entry which is preliminary data.</text>
</comment>
<dbReference type="InterPro" id="IPR003838">
    <property type="entry name" value="ABC3_permease_C"/>
</dbReference>
<dbReference type="InterPro" id="IPR050250">
    <property type="entry name" value="Macrolide_Exporter_MacB"/>
</dbReference>
<gene>
    <name evidence="9" type="primary">macB_114</name>
    <name evidence="9" type="ORF">SDC9_198549</name>
</gene>
<dbReference type="GO" id="GO:0005886">
    <property type="term" value="C:plasma membrane"/>
    <property type="evidence" value="ECO:0007669"/>
    <property type="project" value="UniProtKB-SubCell"/>
</dbReference>
<dbReference type="PANTHER" id="PTHR30572:SF4">
    <property type="entry name" value="ABC TRANSPORTER PERMEASE YTRF"/>
    <property type="match status" value="1"/>
</dbReference>
<keyword evidence="9" id="KW-0378">Hydrolase</keyword>